<dbReference type="GO" id="GO:0010181">
    <property type="term" value="F:FMN binding"/>
    <property type="evidence" value="ECO:0007669"/>
    <property type="project" value="InterPro"/>
</dbReference>
<dbReference type="PANTHER" id="PTHR30546">
    <property type="entry name" value="FLAVODOXIN-RELATED PROTEIN WRBA-RELATED"/>
    <property type="match status" value="1"/>
</dbReference>
<dbReference type="GO" id="GO:0009055">
    <property type="term" value="F:electron transfer activity"/>
    <property type="evidence" value="ECO:0007669"/>
    <property type="project" value="InterPro"/>
</dbReference>
<protein>
    <submittedName>
        <fullName evidence="5">Multimeric flavodoxin WrbA</fullName>
    </submittedName>
</protein>
<evidence type="ECO:0000256" key="2">
    <source>
        <dbReference type="ARBA" id="ARBA00022630"/>
    </source>
</evidence>
<dbReference type="SUPFAM" id="SSF52218">
    <property type="entry name" value="Flavoproteins"/>
    <property type="match status" value="1"/>
</dbReference>
<dbReference type="AlphaFoldDB" id="A0A285NAB8"/>
<name>A0A285NAB8_9HYPH</name>
<dbReference type="PROSITE" id="PS50902">
    <property type="entry name" value="FLAVODOXIN_LIKE"/>
    <property type="match status" value="1"/>
</dbReference>
<dbReference type="InterPro" id="IPR029039">
    <property type="entry name" value="Flavoprotein-like_sf"/>
</dbReference>
<gene>
    <name evidence="5" type="ORF">SAMN06265368_0418</name>
</gene>
<dbReference type="PANTHER" id="PTHR30546:SF23">
    <property type="entry name" value="FLAVOPROTEIN-LIKE PROTEIN YCP4-RELATED"/>
    <property type="match status" value="1"/>
</dbReference>
<dbReference type="InterPro" id="IPR008254">
    <property type="entry name" value="Flavodoxin/NO_synth"/>
</dbReference>
<organism evidence="5 6">
    <name type="scientific">Cohaesibacter gelatinilyticus</name>
    <dbReference type="NCBI Taxonomy" id="372072"/>
    <lineage>
        <taxon>Bacteria</taxon>
        <taxon>Pseudomonadati</taxon>
        <taxon>Pseudomonadota</taxon>
        <taxon>Alphaproteobacteria</taxon>
        <taxon>Hyphomicrobiales</taxon>
        <taxon>Cohaesibacteraceae</taxon>
    </lineage>
</organism>
<evidence type="ECO:0000313" key="6">
    <source>
        <dbReference type="Proteomes" id="UP000219439"/>
    </source>
</evidence>
<dbReference type="Proteomes" id="UP000219439">
    <property type="component" value="Unassembled WGS sequence"/>
</dbReference>
<evidence type="ECO:0000259" key="4">
    <source>
        <dbReference type="PROSITE" id="PS50902"/>
    </source>
</evidence>
<dbReference type="InterPro" id="IPR001226">
    <property type="entry name" value="Flavodoxin_CS"/>
</dbReference>
<keyword evidence="3" id="KW-0288">FMN</keyword>
<comment type="cofactor">
    <cofactor evidence="1">
        <name>FMN</name>
        <dbReference type="ChEBI" id="CHEBI:58210"/>
    </cofactor>
</comment>
<reference evidence="5 6" key="1">
    <citation type="submission" date="2017-09" db="EMBL/GenBank/DDBJ databases">
        <authorList>
            <person name="Ehlers B."/>
            <person name="Leendertz F.H."/>
        </authorList>
    </citation>
    <scope>NUCLEOTIDE SEQUENCE [LARGE SCALE GENOMIC DNA]</scope>
    <source>
        <strain evidence="5 6">DSM 18289</strain>
    </source>
</reference>
<evidence type="ECO:0000313" key="5">
    <source>
        <dbReference type="EMBL" id="SNZ06434.1"/>
    </source>
</evidence>
<dbReference type="InterPro" id="IPR005025">
    <property type="entry name" value="FMN_Rdtase-like_dom"/>
</dbReference>
<dbReference type="GO" id="GO:0003955">
    <property type="term" value="F:NAD(P)H dehydrogenase (quinone) activity"/>
    <property type="evidence" value="ECO:0007669"/>
    <property type="project" value="TreeGrafter"/>
</dbReference>
<accession>A0A285NAB8</accession>
<keyword evidence="2" id="KW-0285">Flavoprotein</keyword>
<dbReference type="PROSITE" id="PS00201">
    <property type="entry name" value="FLAVODOXIN"/>
    <property type="match status" value="1"/>
</dbReference>
<dbReference type="GO" id="GO:0016020">
    <property type="term" value="C:membrane"/>
    <property type="evidence" value="ECO:0007669"/>
    <property type="project" value="TreeGrafter"/>
</dbReference>
<dbReference type="Pfam" id="PF03358">
    <property type="entry name" value="FMN_red"/>
    <property type="match status" value="1"/>
</dbReference>
<evidence type="ECO:0000256" key="3">
    <source>
        <dbReference type="ARBA" id="ARBA00022643"/>
    </source>
</evidence>
<proteinExistence type="predicted"/>
<feature type="domain" description="Flavodoxin-like" evidence="4">
    <location>
        <begin position="55"/>
        <end position="202"/>
    </location>
</feature>
<sequence>MIEILHNKYDYNAFECMISICIYEGRQQADFDPAIANSSQNLEEVPMSENSAPTVAIVYHSGYGHTEVLAQSVLKGAKDAGVNAHLVKADDENKDWDLLEKADAIIFGSPTYMGSVSAQFKTFMDESSKVWMNQGWKDKIAAGFTISASQSGDKLNTLVQMSVFAAQHGMVWVGLGEMPGNNSSEGSAEDINRIGSYIGMMAQANADQGADVTPPTADHKTAEILGARVANSTRRWAA</sequence>
<dbReference type="Gene3D" id="3.40.50.360">
    <property type="match status" value="1"/>
</dbReference>
<dbReference type="EMBL" id="OBEL01000001">
    <property type="protein sequence ID" value="SNZ06434.1"/>
    <property type="molecule type" value="Genomic_DNA"/>
</dbReference>
<evidence type="ECO:0000256" key="1">
    <source>
        <dbReference type="ARBA" id="ARBA00001917"/>
    </source>
</evidence>
<keyword evidence="6" id="KW-1185">Reference proteome</keyword>